<name>A0A285P7N3_NATPI</name>
<evidence type="ECO:0000313" key="1">
    <source>
        <dbReference type="EMBL" id="SNZ17745.1"/>
    </source>
</evidence>
<keyword evidence="2" id="KW-1185">Reference proteome</keyword>
<dbReference type="EMBL" id="OBEJ01000006">
    <property type="protein sequence ID" value="SNZ17745.1"/>
    <property type="molecule type" value="Genomic_DNA"/>
</dbReference>
<dbReference type="RefSeq" id="WP_179747506.1">
    <property type="nucleotide sequence ID" value="NZ_OBEJ01000006.1"/>
</dbReference>
<accession>A0A285P7N3</accession>
<dbReference type="AlphaFoldDB" id="A0A285P7N3"/>
<sequence>MSTDRDEDGSDPTGTRTLRCSACDRVFETCHDPAIVHCPTCGYRDVQPVDDA</sequence>
<gene>
    <name evidence="1" type="ORF">SAMN06269185_3115</name>
</gene>
<proteinExistence type="predicted"/>
<evidence type="ECO:0000313" key="2">
    <source>
        <dbReference type="Proteomes" id="UP000219453"/>
    </source>
</evidence>
<reference evidence="1 2" key="1">
    <citation type="submission" date="2017-09" db="EMBL/GenBank/DDBJ databases">
        <authorList>
            <person name="Ehlers B."/>
            <person name="Leendertz F.H."/>
        </authorList>
    </citation>
    <scope>NUCLEOTIDE SEQUENCE [LARGE SCALE GENOMIC DNA]</scope>
    <source>
        <strain evidence="1 2">DSM 27208</strain>
    </source>
</reference>
<protein>
    <recommendedName>
        <fullName evidence="3">Small CPxCG-related zinc finger protein</fullName>
    </recommendedName>
</protein>
<evidence type="ECO:0008006" key="3">
    <source>
        <dbReference type="Google" id="ProtNLM"/>
    </source>
</evidence>
<organism evidence="1 2">
    <name type="scientific">Natronoarchaeum philippinense</name>
    <dbReference type="NCBI Taxonomy" id="558529"/>
    <lineage>
        <taxon>Archaea</taxon>
        <taxon>Methanobacteriati</taxon>
        <taxon>Methanobacteriota</taxon>
        <taxon>Stenosarchaea group</taxon>
        <taxon>Halobacteria</taxon>
        <taxon>Halobacteriales</taxon>
        <taxon>Natronoarchaeaceae</taxon>
    </lineage>
</organism>
<dbReference type="Proteomes" id="UP000219453">
    <property type="component" value="Unassembled WGS sequence"/>
</dbReference>